<dbReference type="OrthoDB" id="465485at2759"/>
<evidence type="ECO:0000313" key="2">
    <source>
        <dbReference type="Proteomes" id="UP000007800"/>
    </source>
</evidence>
<evidence type="ECO:0000313" key="1">
    <source>
        <dbReference type="EMBL" id="EER10702.1"/>
    </source>
</evidence>
<sequence>MLDIATILGAIGVSDALSECRESPEYQARGNIFNLDAEEESTISQEDASCGSSLMPAAISSSKGFKRVQDLYAEMGTRVSKAFEAVPMPVVDLTMPIEIAQEKASKGN</sequence>
<proteinExistence type="predicted"/>
<organism evidence="2">
    <name type="scientific">Perkinsus marinus (strain ATCC 50983 / TXsc)</name>
    <dbReference type="NCBI Taxonomy" id="423536"/>
    <lineage>
        <taxon>Eukaryota</taxon>
        <taxon>Sar</taxon>
        <taxon>Alveolata</taxon>
        <taxon>Perkinsozoa</taxon>
        <taxon>Perkinsea</taxon>
        <taxon>Perkinsida</taxon>
        <taxon>Perkinsidae</taxon>
        <taxon>Perkinsus</taxon>
    </lineage>
</organism>
<keyword evidence="2" id="KW-1185">Reference proteome</keyword>
<gene>
    <name evidence="1" type="ORF">Pmar_PMAR000747</name>
</gene>
<protein>
    <submittedName>
        <fullName evidence="1">Uncharacterized protein</fullName>
    </submittedName>
</protein>
<dbReference type="InParanoid" id="C5KXH8"/>
<accession>C5KXH8</accession>
<dbReference type="RefSeq" id="XP_002778907.1">
    <property type="nucleotide sequence ID" value="XM_002778861.1"/>
</dbReference>
<dbReference type="AlphaFoldDB" id="C5KXH8"/>
<dbReference type="GeneID" id="9055517"/>
<name>C5KXH8_PERM5</name>
<reference evidence="1 2" key="1">
    <citation type="submission" date="2008-07" db="EMBL/GenBank/DDBJ databases">
        <authorList>
            <person name="El-Sayed N."/>
            <person name="Caler E."/>
            <person name="Inman J."/>
            <person name="Amedeo P."/>
            <person name="Hass B."/>
            <person name="Wortman J."/>
        </authorList>
    </citation>
    <scope>NUCLEOTIDE SEQUENCE [LARGE SCALE GENOMIC DNA]</scope>
    <source>
        <strain evidence="2">ATCC 50983 / TXsc</strain>
    </source>
</reference>
<dbReference type="EMBL" id="GG677256">
    <property type="protein sequence ID" value="EER10702.1"/>
    <property type="molecule type" value="Genomic_DNA"/>
</dbReference>
<dbReference type="Proteomes" id="UP000007800">
    <property type="component" value="Unassembled WGS sequence"/>
</dbReference>